<protein>
    <recommendedName>
        <fullName evidence="3">N-acetyltransferase domain-containing protein</fullName>
    </recommendedName>
</protein>
<evidence type="ECO:0000313" key="2">
    <source>
        <dbReference type="Proteomes" id="UP000008237"/>
    </source>
</evidence>
<dbReference type="OrthoDB" id="8191594at2759"/>
<dbReference type="Gene3D" id="3.40.630.30">
    <property type="match status" value="2"/>
</dbReference>
<dbReference type="AlphaFoldDB" id="E2C9M2"/>
<dbReference type="PANTHER" id="PTHR20905">
    <property type="entry name" value="N-ACETYLTRANSFERASE-RELATED"/>
    <property type="match status" value="1"/>
</dbReference>
<name>E2C9M2_HARSA</name>
<dbReference type="CDD" id="cd04301">
    <property type="entry name" value="NAT_SF"/>
    <property type="match status" value="1"/>
</dbReference>
<accession>E2C9M2</accession>
<dbReference type="InterPro" id="IPR016181">
    <property type="entry name" value="Acyl_CoA_acyltransferase"/>
</dbReference>
<dbReference type="EMBL" id="GL453868">
    <property type="protein sequence ID" value="EFN75361.1"/>
    <property type="molecule type" value="Genomic_DNA"/>
</dbReference>
<evidence type="ECO:0000313" key="1">
    <source>
        <dbReference type="EMBL" id="EFN75361.1"/>
    </source>
</evidence>
<dbReference type="InParanoid" id="E2C9M2"/>
<reference evidence="1 2" key="1">
    <citation type="journal article" date="2010" name="Science">
        <title>Genomic comparison of the ants Camponotus floridanus and Harpegnathos saltator.</title>
        <authorList>
            <person name="Bonasio R."/>
            <person name="Zhang G."/>
            <person name="Ye C."/>
            <person name="Mutti N.S."/>
            <person name="Fang X."/>
            <person name="Qin N."/>
            <person name="Donahue G."/>
            <person name="Yang P."/>
            <person name="Li Q."/>
            <person name="Li C."/>
            <person name="Zhang P."/>
            <person name="Huang Z."/>
            <person name="Berger S.L."/>
            <person name="Reinberg D."/>
            <person name="Wang J."/>
            <person name="Liebig J."/>
        </authorList>
    </citation>
    <scope>NUCLEOTIDE SEQUENCE [LARGE SCALE GENOMIC DNA]</scope>
    <source>
        <strain evidence="1 2">R22 G/1</strain>
    </source>
</reference>
<dbReference type="SUPFAM" id="SSF55729">
    <property type="entry name" value="Acyl-CoA N-acyltransferases (Nat)"/>
    <property type="match status" value="1"/>
</dbReference>
<dbReference type="Proteomes" id="UP000008237">
    <property type="component" value="Unassembled WGS sequence"/>
</dbReference>
<proteinExistence type="predicted"/>
<sequence length="496" mass="55404">MSPHRPWGSTENGQIEFESLTTETLEGALDVIRKCFVVRESTCIGVDLLSEPGAAEEIVELCRDSARDGVTAIAVDISTRKVVGVAFNKIQVCTAGKGYFEKFSENCKCESSKAFMDYMINVDGRLNIFKNYNTNCVLELMSLAVLPEYGQRHIGELLVSTVLQIGTELKRGNDVRVPVMVRGSNEVTNANMVPTLVCCILTSKYSQSITVKLGFKELLRVSFEEFEFKGKKFSDRITTIHKDGTLMAKILKRPGLAMPVCLGNDPTGAIEYRILSKDRLEEALAVQQLSMHHECIAIGMGMYEVPGAAEEMKLVFREVAKDGCTVIAVDRSDRVVAAPPKPGETDPFEAFVKNNVEHRPCRDLIDFLGDVESRVDIFQKYNARGAMEIFYMGTDPRYRGRGIGGQIADMSIELARGLRARKLKQICIGSEITNKHLRPEVVFAAVASTYSQRITEKLNFEILYEARYEDYVRGGKRMSDRIGQENQTVKLVARKL</sequence>
<dbReference type="PANTHER" id="PTHR20905:SF28">
    <property type="entry name" value="GH28833P-RELATED"/>
    <property type="match status" value="1"/>
</dbReference>
<evidence type="ECO:0008006" key="3">
    <source>
        <dbReference type="Google" id="ProtNLM"/>
    </source>
</evidence>
<dbReference type="GO" id="GO:0008080">
    <property type="term" value="F:N-acetyltransferase activity"/>
    <property type="evidence" value="ECO:0007669"/>
    <property type="project" value="TreeGrafter"/>
</dbReference>
<organism evidence="2">
    <name type="scientific">Harpegnathos saltator</name>
    <name type="common">Jerdon's jumping ant</name>
    <dbReference type="NCBI Taxonomy" id="610380"/>
    <lineage>
        <taxon>Eukaryota</taxon>
        <taxon>Metazoa</taxon>
        <taxon>Ecdysozoa</taxon>
        <taxon>Arthropoda</taxon>
        <taxon>Hexapoda</taxon>
        <taxon>Insecta</taxon>
        <taxon>Pterygota</taxon>
        <taxon>Neoptera</taxon>
        <taxon>Endopterygota</taxon>
        <taxon>Hymenoptera</taxon>
        <taxon>Apocrita</taxon>
        <taxon>Aculeata</taxon>
        <taxon>Formicoidea</taxon>
        <taxon>Formicidae</taxon>
        <taxon>Ponerinae</taxon>
        <taxon>Ponerini</taxon>
        <taxon>Harpegnathos</taxon>
    </lineage>
</organism>
<keyword evidence="2" id="KW-1185">Reference proteome</keyword>
<gene>
    <name evidence="1" type="ORF">EAI_06144</name>
</gene>